<sequence length="80" mass="9164">MSPLNPKALEFLPSHLTYGYYSEHGEPEYMSDEDLAELDAVDAWIEMLAVNEINAELLYENDILPDWVAQEYFGLSYSSV</sequence>
<name>A0A061SH76_9CHLO</name>
<dbReference type="AlphaFoldDB" id="A0A061SH76"/>
<proteinExistence type="predicted"/>
<reference evidence="1" key="1">
    <citation type="submission" date="2014-05" db="EMBL/GenBank/DDBJ databases">
        <title>The transcriptome of the halophilic microalga Tetraselmis sp. GSL018 isolated from the Great Salt Lake, Utah.</title>
        <authorList>
            <person name="Jinkerson R.E."/>
            <person name="D'Adamo S."/>
            <person name="Posewitz M.C."/>
        </authorList>
    </citation>
    <scope>NUCLEOTIDE SEQUENCE</scope>
    <source>
        <strain evidence="1">GSL018</strain>
    </source>
</reference>
<organism evidence="1">
    <name type="scientific">Tetraselmis sp. GSL018</name>
    <dbReference type="NCBI Taxonomy" id="582737"/>
    <lineage>
        <taxon>Eukaryota</taxon>
        <taxon>Viridiplantae</taxon>
        <taxon>Chlorophyta</taxon>
        <taxon>core chlorophytes</taxon>
        <taxon>Chlorodendrophyceae</taxon>
        <taxon>Chlorodendrales</taxon>
        <taxon>Chlorodendraceae</taxon>
        <taxon>Tetraselmis</taxon>
    </lineage>
</organism>
<protein>
    <submittedName>
        <fullName evidence="1">Uncharacterized protein</fullName>
    </submittedName>
</protein>
<dbReference type="EMBL" id="GBEZ01000366">
    <property type="protein sequence ID" value="JAC84517.1"/>
    <property type="molecule type" value="Transcribed_RNA"/>
</dbReference>
<gene>
    <name evidence="1" type="ORF">TSPGSL018_791</name>
</gene>
<accession>A0A061SH76</accession>
<evidence type="ECO:0000313" key="1">
    <source>
        <dbReference type="EMBL" id="JAC84517.1"/>
    </source>
</evidence>